<feature type="region of interest" description="Disordered" evidence="1">
    <location>
        <begin position="276"/>
        <end position="297"/>
    </location>
</feature>
<name>A0A8H7Y2H9_PSICU</name>
<dbReference type="EMBL" id="JAFIQS010000004">
    <property type="protein sequence ID" value="KAG5170049.1"/>
    <property type="molecule type" value="Genomic_DNA"/>
</dbReference>
<evidence type="ECO:0000256" key="1">
    <source>
        <dbReference type="SAM" id="MobiDB-lite"/>
    </source>
</evidence>
<feature type="region of interest" description="Disordered" evidence="1">
    <location>
        <begin position="414"/>
        <end position="439"/>
    </location>
</feature>
<protein>
    <submittedName>
        <fullName evidence="2">Uncharacterized protein</fullName>
    </submittedName>
</protein>
<reference evidence="2" key="1">
    <citation type="submission" date="2021-02" db="EMBL/GenBank/DDBJ databases">
        <title>Psilocybe cubensis genome.</title>
        <authorList>
            <person name="Mckernan K.J."/>
            <person name="Crawford S."/>
            <person name="Trippe A."/>
            <person name="Kane L.T."/>
            <person name="Mclaughlin S."/>
        </authorList>
    </citation>
    <scope>NUCLEOTIDE SEQUENCE [LARGE SCALE GENOMIC DNA]</scope>
    <source>
        <strain evidence="2">MGC-MH-2018</strain>
    </source>
</reference>
<evidence type="ECO:0000313" key="2">
    <source>
        <dbReference type="EMBL" id="KAG5170049.1"/>
    </source>
</evidence>
<sequence>MSFPSLPLKLNPAPNFFSEYSVVVPASLKDAYATLGTSAGHERVCRLFKGCTSVDLLHKDEIALPIPTYPDGKQLADVAVRTAKASDDAAKDERGNSPIITRQHFTMVETIPLLFGLFNSQVMLKGTMSWDNVALTALSKSSDSPESGVPPAQETPTLYALYETVGNMGIMVWKLRIFTRDQGDPSRTKVTEKIEGWAPGWIRPVVQNETTKGHRIPKLDAQLFDSKSPHLTSGVKIGIGLFNRDTGVVGNNNKPIKVIEWTLILHHKNYRSSSRTIHGIYKSQPDPTSKSDAERAQDRDEWVWKLRDPQNAQSHTDLSEPIGIIHVANFPWSHELLQSAIETKFKAEKGSDNPGMVSMWSSSGWTIRVLHYLQEWYGTDTGFRLPCSTRRLHDLIKEKATALKAMNHRNGKVPIVNLDDSEPYNTKRKDKTKNRGNRS</sequence>
<dbReference type="AlphaFoldDB" id="A0A8H7Y2H9"/>
<gene>
    <name evidence="2" type="ORF">JR316_004433</name>
</gene>
<proteinExistence type="predicted"/>
<comment type="caution">
    <text evidence="2">The sequence shown here is derived from an EMBL/GenBank/DDBJ whole genome shotgun (WGS) entry which is preliminary data.</text>
</comment>
<dbReference type="OrthoDB" id="619536at2759"/>
<accession>A0A8H7Y2H9</accession>
<organism evidence="2">
    <name type="scientific">Psilocybe cubensis</name>
    <name type="common">Psychedelic mushroom</name>
    <name type="synonym">Stropharia cubensis</name>
    <dbReference type="NCBI Taxonomy" id="181762"/>
    <lineage>
        <taxon>Eukaryota</taxon>
        <taxon>Fungi</taxon>
        <taxon>Dikarya</taxon>
        <taxon>Basidiomycota</taxon>
        <taxon>Agaricomycotina</taxon>
        <taxon>Agaricomycetes</taxon>
        <taxon>Agaricomycetidae</taxon>
        <taxon>Agaricales</taxon>
        <taxon>Agaricineae</taxon>
        <taxon>Strophariaceae</taxon>
        <taxon>Psilocybe</taxon>
    </lineage>
</organism>
<feature type="compositionally biased region" description="Basic residues" evidence="1">
    <location>
        <begin position="426"/>
        <end position="439"/>
    </location>
</feature>